<organism evidence="3">
    <name type="scientific">Cladocopium goreaui</name>
    <dbReference type="NCBI Taxonomy" id="2562237"/>
    <lineage>
        <taxon>Eukaryota</taxon>
        <taxon>Sar</taxon>
        <taxon>Alveolata</taxon>
        <taxon>Dinophyceae</taxon>
        <taxon>Suessiales</taxon>
        <taxon>Symbiodiniaceae</taxon>
        <taxon>Cladocopium</taxon>
    </lineage>
</organism>
<feature type="compositionally biased region" description="Basic and acidic residues" evidence="2">
    <location>
        <begin position="336"/>
        <end position="362"/>
    </location>
</feature>
<evidence type="ECO:0000256" key="1">
    <source>
        <dbReference type="SAM" id="Coils"/>
    </source>
</evidence>
<evidence type="ECO:0000313" key="4">
    <source>
        <dbReference type="EMBL" id="CAL1149653.1"/>
    </source>
</evidence>
<feature type="coiled-coil region" evidence="1">
    <location>
        <begin position="78"/>
        <end position="137"/>
    </location>
</feature>
<keyword evidence="5" id="KW-1185">Reference proteome</keyword>
<reference evidence="3" key="1">
    <citation type="submission" date="2022-10" db="EMBL/GenBank/DDBJ databases">
        <authorList>
            <person name="Chen Y."/>
            <person name="Dougan E. K."/>
            <person name="Chan C."/>
            <person name="Rhodes N."/>
            <person name="Thang M."/>
        </authorList>
    </citation>
    <scope>NUCLEOTIDE SEQUENCE</scope>
</reference>
<comment type="caution">
    <text evidence="3">The sequence shown here is derived from an EMBL/GenBank/DDBJ whole genome shotgun (WGS) entry which is preliminary data.</text>
</comment>
<evidence type="ECO:0000256" key="2">
    <source>
        <dbReference type="SAM" id="MobiDB-lite"/>
    </source>
</evidence>
<dbReference type="AlphaFoldDB" id="A0A9P1CSR3"/>
<name>A0A9P1CSR3_9DINO</name>
<protein>
    <submittedName>
        <fullName evidence="3">Uncharacterized protein</fullName>
    </submittedName>
</protein>
<accession>A0A9P1CSR3</accession>
<evidence type="ECO:0000313" key="5">
    <source>
        <dbReference type="Proteomes" id="UP001152797"/>
    </source>
</evidence>
<feature type="region of interest" description="Disordered" evidence="2">
    <location>
        <begin position="473"/>
        <end position="514"/>
    </location>
</feature>
<dbReference type="EMBL" id="CAMXCT030002185">
    <property type="protein sequence ID" value="CAL4783590.1"/>
    <property type="molecule type" value="Genomic_DNA"/>
</dbReference>
<feature type="region of interest" description="Disordered" evidence="2">
    <location>
        <begin position="336"/>
        <end position="363"/>
    </location>
</feature>
<proteinExistence type="predicted"/>
<feature type="coiled-coil region" evidence="1">
    <location>
        <begin position="191"/>
        <end position="265"/>
    </location>
</feature>
<dbReference type="Proteomes" id="UP001152797">
    <property type="component" value="Unassembled WGS sequence"/>
</dbReference>
<sequence length="594" mass="67741">MPCCPPGRCRCDPARLLPRICDLADQVEAQQLELLQVRDRLQRLPPSPELAALAAEGGTLEQRARDGAAQLATLRTENASLEWSIENGNAQVRQLQQERRSLLQRLGGLEDSEKKLKQVAEEAEEQLTSERHLAEERAFGQETALSTVANRSTAAEQRCHVAEALVRRLRSAAAEAETTATSVARASAVEGERTKKLVKELQGRLQQQREQEKKFRREQEKKEREMKEIKEEELKEVEAEMQSEMEELNAELRQCEKMRRAESSLAQRLADSQRQGANIENKAMNVARELVDSSQAIAWLQSEVAAQRDGWAELEEMNQQNLQLRQQLETSQLSLEKAKGAKERDGNKSFETEQGESEDRHKATVVSEALQVAWEGEAREHRQAQQKLQSLQTSCLNPARQELLRLAELLLHEARSGGQSPSRGFSQVALLEDLARRLRDKLSIDAIQQLMTSVESFALELVESLRDLQPRRGLNQRPEAVKPRVSRSTPSRRPWDSDASPSPKRPDPIIPMERPQCQEPVARDFRDFRDLERVPGATGPLYRLDFKQAAQAAMESPARGRQRRLEHRRFDRLNLDLEERFDEYSVHRPRRKAT</sequence>
<keyword evidence="1" id="KW-0175">Coiled coil</keyword>
<evidence type="ECO:0000313" key="3">
    <source>
        <dbReference type="EMBL" id="CAI3996278.1"/>
    </source>
</evidence>
<dbReference type="EMBL" id="CAMXCT010002185">
    <property type="protein sequence ID" value="CAI3996278.1"/>
    <property type="molecule type" value="Genomic_DNA"/>
</dbReference>
<gene>
    <name evidence="3" type="ORF">C1SCF055_LOCUS22771</name>
</gene>
<reference evidence="4" key="2">
    <citation type="submission" date="2024-04" db="EMBL/GenBank/DDBJ databases">
        <authorList>
            <person name="Chen Y."/>
            <person name="Shah S."/>
            <person name="Dougan E. K."/>
            <person name="Thang M."/>
            <person name="Chan C."/>
        </authorList>
    </citation>
    <scope>NUCLEOTIDE SEQUENCE [LARGE SCALE GENOMIC DNA]</scope>
</reference>
<dbReference type="EMBL" id="CAMXCT020002185">
    <property type="protein sequence ID" value="CAL1149653.1"/>
    <property type="molecule type" value="Genomic_DNA"/>
</dbReference>